<keyword evidence="1" id="KW-0472">Membrane</keyword>
<reference evidence="3" key="1">
    <citation type="journal article" date="2015" name="Genome Announc.">
        <title>Draft whole-genome sequence of the biocontrol agent Trichoderma harzianum T6776.</title>
        <authorList>
            <person name="Baroncelli R."/>
            <person name="Piaggeschi G."/>
            <person name="Fiorini L."/>
            <person name="Bertolini E."/>
            <person name="Zapparata A."/>
            <person name="Pe M.E."/>
            <person name="Sarrocco S."/>
            <person name="Vannacci G."/>
        </authorList>
    </citation>
    <scope>NUCLEOTIDE SEQUENCE [LARGE SCALE GENOMIC DNA]</scope>
    <source>
        <strain evidence="3">T6776</strain>
    </source>
</reference>
<dbReference type="Proteomes" id="UP000034112">
    <property type="component" value="Unassembled WGS sequence"/>
</dbReference>
<evidence type="ECO:0000313" key="3">
    <source>
        <dbReference type="Proteomes" id="UP000034112"/>
    </source>
</evidence>
<organism evidence="2 3">
    <name type="scientific">Trichoderma harzianum</name>
    <name type="common">Hypocrea lixii</name>
    <dbReference type="NCBI Taxonomy" id="5544"/>
    <lineage>
        <taxon>Eukaryota</taxon>
        <taxon>Fungi</taxon>
        <taxon>Dikarya</taxon>
        <taxon>Ascomycota</taxon>
        <taxon>Pezizomycotina</taxon>
        <taxon>Sordariomycetes</taxon>
        <taxon>Hypocreomycetidae</taxon>
        <taxon>Hypocreales</taxon>
        <taxon>Hypocreaceae</taxon>
        <taxon>Trichoderma</taxon>
    </lineage>
</organism>
<proteinExistence type="predicted"/>
<comment type="caution">
    <text evidence="2">The sequence shown here is derived from an EMBL/GenBank/DDBJ whole genome shotgun (WGS) entry which is preliminary data.</text>
</comment>
<dbReference type="EMBL" id="JOKZ01000008">
    <property type="protein sequence ID" value="KKP07375.1"/>
    <property type="molecule type" value="Genomic_DNA"/>
</dbReference>
<sequence length="417" mass="47438">MIGSLACPYPLKNITDAELQKLAQALWNWDICEACKNLEACANSGCSWRRSARLQRFFDFYKYVTSSYVPDLLPASTPALRNHEDIFDIIRLLQAHPDTKRLELTYGYFSKRDKPPPPSDQHWAFNLVVQVMSMIKCSAENQPSSLLELGTQPIQWHFDESLAEFISRAFPQKDIGNLYIHDDSGEIRDIKPALTARRLKKVAGLRFQGTDDLRNHLRMDVKRGVVEIYHYTSVLREHLAASQRLHDSLVFEDSISVYDTGFDEACNPQKAGTNCLSLRGNIPREIALEALDSIQKILFPFDSDSEQILCDLVSKESFDPDCLRYDSAVYRREGEEAASYNYFGGRLVDLFKELEDPSPRGILEKWLQRKSGARYMMMATLVGVIIAIILGILGLAVGVFQAWVSYEAWKHPVGSRN</sequence>
<feature type="transmembrane region" description="Helical" evidence="1">
    <location>
        <begin position="375"/>
        <end position="404"/>
    </location>
</feature>
<keyword evidence="1" id="KW-0812">Transmembrane</keyword>
<gene>
    <name evidence="2" type="ORF">THAR02_00572</name>
</gene>
<name>A0A0F9XSE0_TRIHA</name>
<dbReference type="AlphaFoldDB" id="A0A0F9XSE0"/>
<protein>
    <submittedName>
        <fullName evidence="2">Uncharacterized protein</fullName>
    </submittedName>
</protein>
<evidence type="ECO:0000256" key="1">
    <source>
        <dbReference type="SAM" id="Phobius"/>
    </source>
</evidence>
<keyword evidence="1" id="KW-1133">Transmembrane helix</keyword>
<dbReference type="OrthoDB" id="5428890at2759"/>
<accession>A0A0F9XSE0</accession>
<evidence type="ECO:0000313" key="2">
    <source>
        <dbReference type="EMBL" id="KKP07375.1"/>
    </source>
</evidence>
<dbReference type="OMA" id="EVYHYTS"/>